<sequence>MQLKLNKKKIKTLSEDKNSIPHAQTPAVGGGNISESLCVSFSHGGCCGTVAPTIRVCSAGITCQP</sequence>
<proteinExistence type="predicted"/>
<organism evidence="1 2">
    <name type="scientific">Pseudoalteromonas obscura</name>
    <dbReference type="NCBI Taxonomy" id="3048491"/>
    <lineage>
        <taxon>Bacteria</taxon>
        <taxon>Pseudomonadati</taxon>
        <taxon>Pseudomonadota</taxon>
        <taxon>Gammaproteobacteria</taxon>
        <taxon>Alteromonadales</taxon>
        <taxon>Pseudoalteromonadaceae</taxon>
        <taxon>Pseudoalteromonas</taxon>
    </lineage>
</organism>
<comment type="caution">
    <text evidence="1">The sequence shown here is derived from an EMBL/GenBank/DDBJ whole genome shotgun (WGS) entry which is preliminary data.</text>
</comment>
<evidence type="ECO:0000313" key="2">
    <source>
        <dbReference type="Proteomes" id="UP001231915"/>
    </source>
</evidence>
<keyword evidence="2" id="KW-1185">Reference proteome</keyword>
<reference evidence="1 2" key="1">
    <citation type="submission" date="2023-05" db="EMBL/GenBank/DDBJ databases">
        <title>Pseudoalteromonas ardens sp. nov., Pseudoalteromonas obscura sp. nov., and Pseudoalteromonas umbrosa sp. nov., isolated from the coral Montipora capitata.</title>
        <authorList>
            <person name="Thomas E.M."/>
            <person name="Smith E.M."/>
            <person name="Papke E."/>
            <person name="Shlafstein M.D."/>
            <person name="Oline D.K."/>
            <person name="Videau P."/>
            <person name="Saw J.H."/>
            <person name="Strangman W.K."/>
            <person name="Ushijima B."/>
        </authorList>
    </citation>
    <scope>NUCLEOTIDE SEQUENCE [LARGE SCALE GENOMIC DNA]</scope>
    <source>
        <strain evidence="1 2">P94</strain>
    </source>
</reference>
<dbReference type="Proteomes" id="UP001231915">
    <property type="component" value="Unassembled WGS sequence"/>
</dbReference>
<evidence type="ECO:0008006" key="3">
    <source>
        <dbReference type="Google" id="ProtNLM"/>
    </source>
</evidence>
<protein>
    <recommendedName>
        <fullName evidence="3">Class I lanthipeptide</fullName>
    </recommendedName>
</protein>
<gene>
    <name evidence="1" type="ORF">QNM18_09090</name>
</gene>
<dbReference type="RefSeq" id="WP_211010196.1">
    <property type="nucleotide sequence ID" value="NZ_JASJUT010000003.1"/>
</dbReference>
<evidence type="ECO:0000313" key="1">
    <source>
        <dbReference type="EMBL" id="MDK2595194.1"/>
    </source>
</evidence>
<accession>A0ABT7EJG5</accession>
<name>A0ABT7EJG5_9GAMM</name>
<dbReference type="EMBL" id="JASJUT010000003">
    <property type="protein sequence ID" value="MDK2595194.1"/>
    <property type="molecule type" value="Genomic_DNA"/>
</dbReference>